<proteinExistence type="predicted"/>
<accession>A0A174IEC6</accession>
<dbReference type="EMBL" id="CYZV01000063">
    <property type="protein sequence ID" value="CUO83708.1"/>
    <property type="molecule type" value="Genomic_DNA"/>
</dbReference>
<feature type="domain" description="DUF6734" evidence="1">
    <location>
        <begin position="5"/>
        <end position="276"/>
    </location>
</feature>
<dbReference type="Proteomes" id="UP000095558">
    <property type="component" value="Unassembled WGS sequence"/>
</dbReference>
<dbReference type="RefSeq" id="WP_055277921.1">
    <property type="nucleotide sequence ID" value="NZ_CYZV01000063.1"/>
</dbReference>
<evidence type="ECO:0000259" key="1">
    <source>
        <dbReference type="Pfam" id="PF20508"/>
    </source>
</evidence>
<dbReference type="AlphaFoldDB" id="A0A174IEC6"/>
<name>A0A174IEC6_9CLOT</name>
<organism evidence="2 3">
    <name type="scientific">Clostridium disporicum</name>
    <dbReference type="NCBI Taxonomy" id="84024"/>
    <lineage>
        <taxon>Bacteria</taxon>
        <taxon>Bacillati</taxon>
        <taxon>Bacillota</taxon>
        <taxon>Clostridia</taxon>
        <taxon>Eubacteriales</taxon>
        <taxon>Clostridiaceae</taxon>
        <taxon>Clostridium</taxon>
    </lineage>
</organism>
<evidence type="ECO:0000313" key="3">
    <source>
        <dbReference type="Proteomes" id="UP000095558"/>
    </source>
</evidence>
<dbReference type="InterPro" id="IPR046621">
    <property type="entry name" value="DUF6734"/>
</dbReference>
<gene>
    <name evidence="2" type="ORF">ERS852470_03507</name>
</gene>
<reference evidence="2 3" key="1">
    <citation type="submission" date="2015-09" db="EMBL/GenBank/DDBJ databases">
        <authorList>
            <consortium name="Pathogen Informatics"/>
        </authorList>
    </citation>
    <scope>NUCLEOTIDE SEQUENCE [LARGE SCALE GENOMIC DNA]</scope>
    <source>
        <strain evidence="2 3">2789STDY5834855</strain>
    </source>
</reference>
<dbReference type="Pfam" id="PF20508">
    <property type="entry name" value="DUF6734"/>
    <property type="match status" value="1"/>
</dbReference>
<protein>
    <recommendedName>
        <fullName evidence="1">DUF6734 domain-containing protein</fullName>
    </recommendedName>
</protein>
<sequence length="290" mass="34476">MIKAFHSNWTTPFFKMNPNKEYYIEDFEILTTIISALKWREKNGSIKMVTDEIGANYYRRLGIDSIWDLGIDISLEGINNNIDSNLFWAAGKIYALKNQEAPCVMIDTDFIVWNKVEDLLLKSEISVIHKEEINPCVYPSKEHFIMKKGYLFDKKWSWTVLPSNTAFVYIGDNKFKEYYTTESIKFMENLLDSDDRIVNMVFAEQRLISMCAERKNIKINEIMALENLFSENQKLFTHTWGYKKEMKSDFNKRRDFCIRCINRILSDYPQYKDMLMNIKSLEIYFNEINK</sequence>
<dbReference type="OrthoDB" id="1017186at2"/>
<evidence type="ECO:0000313" key="2">
    <source>
        <dbReference type="EMBL" id="CUO83708.1"/>
    </source>
</evidence>